<feature type="transmembrane region" description="Helical" evidence="5">
    <location>
        <begin position="74"/>
        <end position="92"/>
    </location>
</feature>
<evidence type="ECO:0000256" key="3">
    <source>
        <dbReference type="ARBA" id="ARBA00022989"/>
    </source>
</evidence>
<evidence type="ECO:0000256" key="1">
    <source>
        <dbReference type="ARBA" id="ARBA00004141"/>
    </source>
</evidence>
<protein>
    <recommendedName>
        <fullName evidence="8">Major facilitator superfamily (MFS) profile domain-containing protein</fullName>
    </recommendedName>
</protein>
<evidence type="ECO:0000256" key="5">
    <source>
        <dbReference type="SAM" id="Phobius"/>
    </source>
</evidence>
<gene>
    <name evidence="6" type="ORF">TI39_contig541g00017</name>
</gene>
<dbReference type="Proteomes" id="UP000033647">
    <property type="component" value="Unassembled WGS sequence"/>
</dbReference>
<dbReference type="InterPro" id="IPR011701">
    <property type="entry name" value="MFS"/>
</dbReference>
<comment type="caution">
    <text evidence="6">The sequence shown here is derived from an EMBL/GenBank/DDBJ whole genome shotgun (WGS) entry which is preliminary data.</text>
</comment>
<evidence type="ECO:0008006" key="8">
    <source>
        <dbReference type="Google" id="ProtNLM"/>
    </source>
</evidence>
<evidence type="ECO:0000256" key="4">
    <source>
        <dbReference type="ARBA" id="ARBA00023136"/>
    </source>
</evidence>
<keyword evidence="2 5" id="KW-0812">Transmembrane</keyword>
<reference evidence="6 7" key="1">
    <citation type="submission" date="2015-03" db="EMBL/GenBank/DDBJ databases">
        <title>RNA-seq based gene annotation and comparative genomics of four Zymoseptoria species reveal species-specific pathogenicity related genes and transposable element activity.</title>
        <authorList>
            <person name="Grandaubert J."/>
            <person name="Bhattacharyya A."/>
            <person name="Stukenbrock E.H."/>
        </authorList>
    </citation>
    <scope>NUCLEOTIDE SEQUENCE [LARGE SCALE GENOMIC DNA]</scope>
    <source>
        <strain evidence="6 7">Zb18110</strain>
    </source>
</reference>
<feature type="transmembrane region" description="Helical" evidence="5">
    <location>
        <begin position="98"/>
        <end position="118"/>
    </location>
</feature>
<dbReference type="OrthoDB" id="2587356at2759"/>
<dbReference type="Gene3D" id="1.20.1250.20">
    <property type="entry name" value="MFS general substrate transporter like domains"/>
    <property type="match status" value="2"/>
</dbReference>
<evidence type="ECO:0000256" key="2">
    <source>
        <dbReference type="ARBA" id="ARBA00022692"/>
    </source>
</evidence>
<keyword evidence="4 5" id="KW-0472">Membrane</keyword>
<dbReference type="EMBL" id="LAFY01000533">
    <property type="protein sequence ID" value="KJX97170.1"/>
    <property type="molecule type" value="Genomic_DNA"/>
</dbReference>
<name>A0A0F4GLV5_9PEZI</name>
<evidence type="ECO:0000313" key="6">
    <source>
        <dbReference type="EMBL" id="KJX97170.1"/>
    </source>
</evidence>
<organism evidence="6 7">
    <name type="scientific">Zymoseptoria brevis</name>
    <dbReference type="NCBI Taxonomy" id="1047168"/>
    <lineage>
        <taxon>Eukaryota</taxon>
        <taxon>Fungi</taxon>
        <taxon>Dikarya</taxon>
        <taxon>Ascomycota</taxon>
        <taxon>Pezizomycotina</taxon>
        <taxon>Dothideomycetes</taxon>
        <taxon>Dothideomycetidae</taxon>
        <taxon>Mycosphaerellales</taxon>
        <taxon>Mycosphaerellaceae</taxon>
        <taxon>Zymoseptoria</taxon>
    </lineage>
</organism>
<dbReference type="GO" id="GO:0022857">
    <property type="term" value="F:transmembrane transporter activity"/>
    <property type="evidence" value="ECO:0007669"/>
    <property type="project" value="InterPro"/>
</dbReference>
<accession>A0A0F4GLV5</accession>
<dbReference type="PANTHER" id="PTHR23501:SF195">
    <property type="entry name" value="PEP5"/>
    <property type="match status" value="1"/>
</dbReference>
<dbReference type="GO" id="GO:0005886">
    <property type="term" value="C:plasma membrane"/>
    <property type="evidence" value="ECO:0007669"/>
    <property type="project" value="TreeGrafter"/>
</dbReference>
<comment type="subcellular location">
    <subcellularLocation>
        <location evidence="1">Membrane</location>
        <topology evidence="1">Multi-pass membrane protein</topology>
    </subcellularLocation>
</comment>
<dbReference type="SUPFAM" id="SSF103473">
    <property type="entry name" value="MFS general substrate transporter"/>
    <property type="match status" value="1"/>
</dbReference>
<feature type="transmembrane region" description="Helical" evidence="5">
    <location>
        <begin position="335"/>
        <end position="355"/>
    </location>
</feature>
<dbReference type="InterPro" id="IPR036259">
    <property type="entry name" value="MFS_trans_sf"/>
</dbReference>
<dbReference type="Pfam" id="PF07690">
    <property type="entry name" value="MFS_1"/>
    <property type="match status" value="1"/>
</dbReference>
<dbReference type="PANTHER" id="PTHR23501">
    <property type="entry name" value="MAJOR FACILITATOR SUPERFAMILY"/>
    <property type="match status" value="1"/>
</dbReference>
<keyword evidence="3 5" id="KW-1133">Transmembrane helix</keyword>
<evidence type="ECO:0000313" key="7">
    <source>
        <dbReference type="Proteomes" id="UP000033647"/>
    </source>
</evidence>
<feature type="transmembrane region" description="Helical" evidence="5">
    <location>
        <begin position="130"/>
        <end position="151"/>
    </location>
</feature>
<sequence>MEVLGGCACYQSCQCSIFAQIFTVTVAGASVGFIIRELGDPTIAGWIVHGPLLVQVALSPVLGRLSDVLDRKYLAGLPPLVAFAGAVISAKATSMSMLIGGGILIGFTLPTIAIVQAIPSEILPLKYRALSNGLAFVAGTLGAIIAVVGGGRVVGFGIPGWRYIYWMQATFHMLDLLQRRQQRHSTDFLNLGWKTSSWKIALRSLPIAICTILSAPFSITCCYAAINESRKQPQWAFNVVLGIGQSGPLTLLTAYIQFASPPEISSTATGLAYSARALGGALGSAVLNTIINNKLHKAYASSVGTAAIQVPGISEANLGAARGASHTVFAAAYRLAWSSIIPFVVVATICCFFLTDVSHLMTEHIDATVEKIPLDNSVEE</sequence>
<keyword evidence="7" id="KW-1185">Reference proteome</keyword>
<proteinExistence type="predicted"/>
<dbReference type="AlphaFoldDB" id="A0A0F4GLV5"/>